<dbReference type="EMBL" id="DS995703">
    <property type="protein sequence ID" value="EEQ30708.1"/>
    <property type="molecule type" value="Genomic_DNA"/>
</dbReference>
<name>C5FLY6_ARTOC</name>
<dbReference type="RefSeq" id="XP_002848021.1">
    <property type="nucleotide sequence ID" value="XM_002847975.1"/>
</dbReference>
<evidence type="ECO:0000313" key="2">
    <source>
        <dbReference type="Proteomes" id="UP000002035"/>
    </source>
</evidence>
<keyword evidence="2" id="KW-1185">Reference proteome</keyword>
<reference evidence="2" key="1">
    <citation type="journal article" date="2012" name="MBio">
        <title>Comparative genome analysis of Trichophyton rubrum and related dermatophytes reveals candidate genes involved in infection.</title>
        <authorList>
            <person name="Martinez D.A."/>
            <person name="Oliver B.G."/>
            <person name="Graeser Y."/>
            <person name="Goldberg J.M."/>
            <person name="Li W."/>
            <person name="Martinez-Rossi N.M."/>
            <person name="Monod M."/>
            <person name="Shelest E."/>
            <person name="Barton R.C."/>
            <person name="Birch E."/>
            <person name="Brakhage A.A."/>
            <person name="Chen Z."/>
            <person name="Gurr S.J."/>
            <person name="Heiman D."/>
            <person name="Heitman J."/>
            <person name="Kosti I."/>
            <person name="Rossi A."/>
            <person name="Saif S."/>
            <person name="Samalova M."/>
            <person name="Saunders C.W."/>
            <person name="Shea T."/>
            <person name="Summerbell R.C."/>
            <person name="Xu J."/>
            <person name="Young S."/>
            <person name="Zeng Q."/>
            <person name="Birren B.W."/>
            <person name="Cuomo C.A."/>
            <person name="White T.C."/>
        </authorList>
    </citation>
    <scope>NUCLEOTIDE SEQUENCE [LARGE SCALE GENOMIC DNA]</scope>
    <source>
        <strain evidence="2">ATCC MYA-4605 / CBS 113480</strain>
    </source>
</reference>
<dbReference type="HOGENOM" id="CLU_2084316_0_0_1"/>
<dbReference type="AlphaFoldDB" id="C5FLY6"/>
<gene>
    <name evidence="1" type="ORF">MCYG_03527</name>
</gene>
<dbReference type="Proteomes" id="UP000002035">
    <property type="component" value="Unassembled WGS sequence"/>
</dbReference>
<dbReference type="VEuPathDB" id="FungiDB:MCYG_03527"/>
<proteinExistence type="predicted"/>
<organism evidence="1 2">
    <name type="scientific">Arthroderma otae (strain ATCC MYA-4605 / CBS 113480)</name>
    <name type="common">Microsporum canis</name>
    <dbReference type="NCBI Taxonomy" id="554155"/>
    <lineage>
        <taxon>Eukaryota</taxon>
        <taxon>Fungi</taxon>
        <taxon>Dikarya</taxon>
        <taxon>Ascomycota</taxon>
        <taxon>Pezizomycotina</taxon>
        <taxon>Eurotiomycetes</taxon>
        <taxon>Eurotiomycetidae</taxon>
        <taxon>Onygenales</taxon>
        <taxon>Arthrodermataceae</taxon>
        <taxon>Microsporum</taxon>
    </lineage>
</organism>
<dbReference type="GeneID" id="9229343"/>
<evidence type="ECO:0000313" key="1">
    <source>
        <dbReference type="EMBL" id="EEQ30708.1"/>
    </source>
</evidence>
<accession>C5FLY6</accession>
<sequence>MAYTCASTAQSRETKPPPSLVSINEYAWLKAAAQFPFQIRNREYESELHVEKLHLFAPLDAFTKTSCDFNYLEVRWKPASTCFVWTLGANRGDRTIGGPKWLLDNISYIYTLLPPWV</sequence>
<protein>
    <submittedName>
        <fullName evidence="1">Uncharacterized protein</fullName>
    </submittedName>
</protein>